<dbReference type="Gene3D" id="3.90.70.10">
    <property type="entry name" value="Cysteine proteinases"/>
    <property type="match status" value="1"/>
</dbReference>
<evidence type="ECO:0000256" key="1">
    <source>
        <dbReference type="ARBA" id="ARBA00000707"/>
    </source>
</evidence>
<comment type="caution">
    <text evidence="4">The sequence shown here is derived from an EMBL/GenBank/DDBJ whole genome shotgun (WGS) entry which is preliminary data.</text>
</comment>
<dbReference type="InterPro" id="IPR050185">
    <property type="entry name" value="Ub_carboxyl-term_hydrolase"/>
</dbReference>
<dbReference type="InterPro" id="IPR038765">
    <property type="entry name" value="Papain-like_cys_pep_sf"/>
</dbReference>
<evidence type="ECO:0000259" key="3">
    <source>
        <dbReference type="PROSITE" id="PS50235"/>
    </source>
</evidence>
<sequence>GQINKTFECRTCEKQIVKRETFMHLFLPLPDQSSEINLDACLQLFFSERRVMGNCLMPSPNCQERSETFVKLKIVKLPKILLIALKRFGTVGEGHRCGKINAKVRFPIRMLDLSRFVDGPSQNTYNMYAVSNHNGTLASGHYWACCRNPENQCWYEFNDSVVHMVSEQYVEKSNRSSAYVLYYESVDQSTRTPDNSSGSKPGDE</sequence>
<feature type="non-terminal residue" evidence="4">
    <location>
        <position position="204"/>
    </location>
</feature>
<reference evidence="4" key="2">
    <citation type="submission" date="2020-11" db="EMBL/GenBank/DDBJ databases">
        <authorList>
            <person name="McCartney M.A."/>
            <person name="Auch B."/>
            <person name="Kono T."/>
            <person name="Mallez S."/>
            <person name="Becker A."/>
            <person name="Gohl D.M."/>
            <person name="Silverstein K.A.T."/>
            <person name="Koren S."/>
            <person name="Bechman K.B."/>
            <person name="Herman A."/>
            <person name="Abrahante J.E."/>
            <person name="Garbe J."/>
        </authorList>
    </citation>
    <scope>NUCLEOTIDE SEQUENCE</scope>
    <source>
        <strain evidence="4">Duluth1</strain>
        <tissue evidence="4">Whole animal</tissue>
    </source>
</reference>
<organism evidence="4 5">
    <name type="scientific">Dreissena polymorpha</name>
    <name type="common">Zebra mussel</name>
    <name type="synonym">Mytilus polymorpha</name>
    <dbReference type="NCBI Taxonomy" id="45954"/>
    <lineage>
        <taxon>Eukaryota</taxon>
        <taxon>Metazoa</taxon>
        <taxon>Spiralia</taxon>
        <taxon>Lophotrochozoa</taxon>
        <taxon>Mollusca</taxon>
        <taxon>Bivalvia</taxon>
        <taxon>Autobranchia</taxon>
        <taxon>Heteroconchia</taxon>
        <taxon>Euheterodonta</taxon>
        <taxon>Imparidentia</taxon>
        <taxon>Neoheterodontei</taxon>
        <taxon>Myida</taxon>
        <taxon>Dreissenoidea</taxon>
        <taxon>Dreissenidae</taxon>
        <taxon>Dreissena</taxon>
    </lineage>
</organism>
<dbReference type="EMBL" id="JAIWYP010000007">
    <property type="protein sequence ID" value="KAH3802234.1"/>
    <property type="molecule type" value="Genomic_DNA"/>
</dbReference>
<reference evidence="4" key="1">
    <citation type="journal article" date="2019" name="bioRxiv">
        <title>The Genome of the Zebra Mussel, Dreissena polymorpha: A Resource for Invasive Species Research.</title>
        <authorList>
            <person name="McCartney M.A."/>
            <person name="Auch B."/>
            <person name="Kono T."/>
            <person name="Mallez S."/>
            <person name="Zhang Y."/>
            <person name="Obille A."/>
            <person name="Becker A."/>
            <person name="Abrahante J.E."/>
            <person name="Garbe J."/>
            <person name="Badalamenti J.P."/>
            <person name="Herman A."/>
            <person name="Mangelson H."/>
            <person name="Liachko I."/>
            <person name="Sullivan S."/>
            <person name="Sone E.D."/>
            <person name="Koren S."/>
            <person name="Silverstein K.A.T."/>
            <person name="Beckman K.B."/>
            <person name="Gohl D.M."/>
        </authorList>
    </citation>
    <scope>NUCLEOTIDE SEQUENCE</scope>
    <source>
        <strain evidence="4">Duluth1</strain>
        <tissue evidence="4">Whole animal</tissue>
    </source>
</reference>
<dbReference type="CDD" id="cd02674">
    <property type="entry name" value="Peptidase_C19R"/>
    <property type="match status" value="1"/>
</dbReference>
<proteinExistence type="predicted"/>
<dbReference type="Proteomes" id="UP000828390">
    <property type="component" value="Unassembled WGS sequence"/>
</dbReference>
<dbReference type="EC" id="3.4.19.12" evidence="2"/>
<dbReference type="SUPFAM" id="SSF54001">
    <property type="entry name" value="Cysteine proteinases"/>
    <property type="match status" value="1"/>
</dbReference>
<dbReference type="PANTHER" id="PTHR21646:SF46">
    <property type="entry name" value="UBIQUITIN CARBOXYL-TERMINAL HYDROLASE"/>
    <property type="match status" value="1"/>
</dbReference>
<evidence type="ECO:0000313" key="5">
    <source>
        <dbReference type="Proteomes" id="UP000828390"/>
    </source>
</evidence>
<dbReference type="InterPro" id="IPR028889">
    <property type="entry name" value="USP"/>
</dbReference>
<comment type="catalytic activity">
    <reaction evidence="1">
        <text>Thiol-dependent hydrolysis of ester, thioester, amide, peptide and isopeptide bonds formed by the C-terminal Gly of ubiquitin (a 76-residue protein attached to proteins as an intracellular targeting signal).</text>
        <dbReference type="EC" id="3.4.19.12"/>
    </reaction>
</comment>
<keyword evidence="5" id="KW-1185">Reference proteome</keyword>
<protein>
    <recommendedName>
        <fullName evidence="2">ubiquitinyl hydrolase 1</fullName>
        <ecNumber evidence="2">3.4.19.12</ecNumber>
    </recommendedName>
</protein>
<feature type="domain" description="USP" evidence="3">
    <location>
        <begin position="1"/>
        <end position="186"/>
    </location>
</feature>
<accession>A0A9D4JAC4</accession>
<evidence type="ECO:0000256" key="2">
    <source>
        <dbReference type="ARBA" id="ARBA00012759"/>
    </source>
</evidence>
<dbReference type="PANTHER" id="PTHR21646">
    <property type="entry name" value="UBIQUITIN CARBOXYL-TERMINAL HYDROLASE"/>
    <property type="match status" value="1"/>
</dbReference>
<dbReference type="GO" id="GO:0016579">
    <property type="term" value="P:protein deubiquitination"/>
    <property type="evidence" value="ECO:0007669"/>
    <property type="project" value="InterPro"/>
</dbReference>
<dbReference type="GO" id="GO:0004843">
    <property type="term" value="F:cysteine-type deubiquitinase activity"/>
    <property type="evidence" value="ECO:0007669"/>
    <property type="project" value="UniProtKB-EC"/>
</dbReference>
<dbReference type="Pfam" id="PF00443">
    <property type="entry name" value="UCH"/>
    <property type="match status" value="1"/>
</dbReference>
<gene>
    <name evidence="4" type="ORF">DPMN_155907</name>
</gene>
<name>A0A9D4JAC4_DREPO</name>
<dbReference type="InterPro" id="IPR001394">
    <property type="entry name" value="Peptidase_C19_UCH"/>
</dbReference>
<dbReference type="AlphaFoldDB" id="A0A9D4JAC4"/>
<evidence type="ECO:0000313" key="4">
    <source>
        <dbReference type="EMBL" id="KAH3802234.1"/>
    </source>
</evidence>
<dbReference type="PROSITE" id="PS50235">
    <property type="entry name" value="USP_3"/>
    <property type="match status" value="1"/>
</dbReference>